<keyword evidence="4 6" id="KW-0863">Zinc-finger</keyword>
<evidence type="ECO:0000313" key="12">
    <source>
        <dbReference type="RefSeq" id="XP_020103335.1"/>
    </source>
</evidence>
<dbReference type="OrthoDB" id="1933455at2759"/>
<dbReference type="PANTHER" id="PTHR12170">
    <property type="entry name" value="MACROPHAGE ERYTHROBLAST ATTACHER-RELATED"/>
    <property type="match status" value="1"/>
</dbReference>
<dbReference type="Proteomes" id="UP000092600">
    <property type="component" value="Unassembled WGS sequence"/>
</dbReference>
<evidence type="ECO:0000313" key="10">
    <source>
        <dbReference type="Proteomes" id="UP000092600"/>
    </source>
</evidence>
<protein>
    <submittedName>
        <fullName evidence="9 12">Macrophage erythroblast attacher</fullName>
    </submittedName>
</protein>
<evidence type="ECO:0000259" key="8">
    <source>
        <dbReference type="PROSITE" id="PS51867"/>
    </source>
</evidence>
<sequence>MEIDSPPPTANGDTAVAPPAAASATATATATAVPASARMARVAESLKLEQQFARVPVEHFRKTIRANQRCTEKEVSAVLSGVEGASVDDSMSREDAVTHLTSLVSRLQGLKRKLEEGGRTENLQEQRCRARLDHLGAAATAQDVSDWSNTRLKRILVDYMLRMSFYNTAKNIAESNNIQELVDLDAFLDAKRVIDSLQNKEVALALAWCAENKSRLKKSKSNFEFQLRLQEFIELVRTSNYLRAIAYARKFLAPWGVTHMKELQHFTATLAFKSTTSCPKYKVLFESRQWDNLVEQFKQEFCRLFGMTLQPLLNIYLQAGLLALKTPSCYEDKCPREDPLSQEGLRKLAEPLPFSKQNHSKLVCYITKEPMDTENPPLVLPNGYVYGTKALEEMAHKNEGKITCPRTCEVYKFSDLIKAYIS</sequence>
<dbReference type="CDD" id="cd16659">
    <property type="entry name" value="RING-Ubox_Emp"/>
    <property type="match status" value="1"/>
</dbReference>
<dbReference type="SMART" id="SM00757">
    <property type="entry name" value="CRA"/>
    <property type="match status" value="1"/>
</dbReference>
<dbReference type="GO" id="GO:0008270">
    <property type="term" value="F:zinc ion binding"/>
    <property type="evidence" value="ECO:0007669"/>
    <property type="project" value="UniProtKB-KW"/>
</dbReference>
<dbReference type="InterPro" id="IPR045098">
    <property type="entry name" value="Fyv10_fam"/>
</dbReference>
<dbReference type="InterPro" id="IPR013144">
    <property type="entry name" value="CRA_dom"/>
</dbReference>
<dbReference type="InterPro" id="IPR006595">
    <property type="entry name" value="CTLH_C"/>
</dbReference>
<dbReference type="GeneID" id="109720545"/>
<dbReference type="PROSITE" id="PS51867">
    <property type="entry name" value="ZF_RING_GID"/>
    <property type="match status" value="1"/>
</dbReference>
<dbReference type="Proteomes" id="UP000515123">
    <property type="component" value="Linkage group 14"/>
</dbReference>
<evidence type="ECO:0000256" key="4">
    <source>
        <dbReference type="ARBA" id="ARBA00022771"/>
    </source>
</evidence>
<proteinExistence type="predicted"/>
<evidence type="ECO:0000256" key="1">
    <source>
        <dbReference type="ARBA" id="ARBA00004496"/>
    </source>
</evidence>
<evidence type="ECO:0000256" key="2">
    <source>
        <dbReference type="ARBA" id="ARBA00022490"/>
    </source>
</evidence>
<dbReference type="SUPFAM" id="SSF57850">
    <property type="entry name" value="RING/U-box"/>
    <property type="match status" value="1"/>
</dbReference>
<keyword evidence="3" id="KW-0479">Metal-binding</keyword>
<gene>
    <name evidence="12" type="primary">LOC109720545</name>
    <name evidence="9" type="ORF">ACMD2_13458</name>
</gene>
<keyword evidence="11" id="KW-1185">Reference proteome</keyword>
<dbReference type="STRING" id="4615.A0A199VKE2"/>
<accession>A0A199VKE2</accession>
<keyword evidence="2" id="KW-0963">Cytoplasm</keyword>
<feature type="domain" description="CTLH" evidence="7">
    <location>
        <begin position="186"/>
        <end position="243"/>
    </location>
</feature>
<evidence type="ECO:0000256" key="5">
    <source>
        <dbReference type="ARBA" id="ARBA00022833"/>
    </source>
</evidence>
<feature type="domain" description="RING-Gid-type" evidence="8">
    <location>
        <begin position="334"/>
        <end position="407"/>
    </location>
</feature>
<dbReference type="PROSITE" id="PS50897">
    <property type="entry name" value="CTLH"/>
    <property type="match status" value="1"/>
</dbReference>
<dbReference type="GO" id="GO:0034657">
    <property type="term" value="C:GID complex"/>
    <property type="evidence" value="ECO:0007669"/>
    <property type="project" value="TreeGrafter"/>
</dbReference>
<evidence type="ECO:0000313" key="9">
    <source>
        <dbReference type="EMBL" id="OAY77637.1"/>
    </source>
</evidence>
<name>A0A199VKE2_ANACO</name>
<dbReference type="PANTHER" id="PTHR12170:SF2">
    <property type="entry name" value="E3 UBIQUITIN-PROTEIN TRANSFERASE MAEA"/>
    <property type="match status" value="1"/>
</dbReference>
<dbReference type="GO" id="GO:0005634">
    <property type="term" value="C:nucleus"/>
    <property type="evidence" value="ECO:0007669"/>
    <property type="project" value="TreeGrafter"/>
</dbReference>
<dbReference type="GO" id="GO:0061630">
    <property type="term" value="F:ubiquitin protein ligase activity"/>
    <property type="evidence" value="ECO:0007669"/>
    <property type="project" value="InterPro"/>
</dbReference>
<dbReference type="InterPro" id="IPR027370">
    <property type="entry name" value="Znf-RING_euk"/>
</dbReference>
<dbReference type="EMBL" id="LSRQ01001488">
    <property type="protein sequence ID" value="OAY77637.1"/>
    <property type="molecule type" value="Genomic_DNA"/>
</dbReference>
<reference evidence="9 10" key="1">
    <citation type="journal article" date="2016" name="DNA Res.">
        <title>The draft genome of MD-2 pineapple using hybrid error correction of long reads.</title>
        <authorList>
            <person name="Redwan R.M."/>
            <person name="Saidin A."/>
            <person name="Kumar S.V."/>
        </authorList>
    </citation>
    <scope>NUCLEOTIDE SEQUENCE [LARGE SCALE GENOMIC DNA]</scope>
    <source>
        <strain evidence="10">cv. MD2</strain>
        <tissue evidence="9">Leaf</tissue>
    </source>
</reference>
<dbReference type="GO" id="GO:0043161">
    <property type="term" value="P:proteasome-mediated ubiquitin-dependent protein catabolic process"/>
    <property type="evidence" value="ECO:0007669"/>
    <property type="project" value="InterPro"/>
</dbReference>
<dbReference type="SMART" id="SM00668">
    <property type="entry name" value="CTLH"/>
    <property type="match status" value="1"/>
</dbReference>
<dbReference type="Gramene" id="Aco017630.1.mrna1">
    <property type="protein sequence ID" value="Aco017630.1.mrna1"/>
    <property type="gene ID" value="Aco017630.1.path1"/>
</dbReference>
<feature type="zinc finger region" description="RING-Gid-type" evidence="6">
    <location>
        <begin position="334"/>
        <end position="407"/>
    </location>
</feature>
<dbReference type="GO" id="GO:0005737">
    <property type="term" value="C:cytoplasm"/>
    <property type="evidence" value="ECO:0007669"/>
    <property type="project" value="UniProtKB-SubCell"/>
</dbReference>
<evidence type="ECO:0000256" key="6">
    <source>
        <dbReference type="PROSITE-ProRule" id="PRU01215"/>
    </source>
</evidence>
<dbReference type="InterPro" id="IPR044063">
    <property type="entry name" value="ZF_RING_GID"/>
</dbReference>
<dbReference type="InterPro" id="IPR024964">
    <property type="entry name" value="CTLH/CRA"/>
</dbReference>
<keyword evidence="5" id="KW-0862">Zinc</keyword>
<evidence type="ECO:0000256" key="3">
    <source>
        <dbReference type="ARBA" id="ARBA00022723"/>
    </source>
</evidence>
<dbReference type="Pfam" id="PF10607">
    <property type="entry name" value="CTLH"/>
    <property type="match status" value="1"/>
</dbReference>
<dbReference type="AlphaFoldDB" id="A0A199VKE2"/>
<organism evidence="9 10">
    <name type="scientific">Ananas comosus</name>
    <name type="common">Pineapple</name>
    <name type="synonym">Ananas ananas</name>
    <dbReference type="NCBI Taxonomy" id="4615"/>
    <lineage>
        <taxon>Eukaryota</taxon>
        <taxon>Viridiplantae</taxon>
        <taxon>Streptophyta</taxon>
        <taxon>Embryophyta</taxon>
        <taxon>Tracheophyta</taxon>
        <taxon>Spermatophyta</taxon>
        <taxon>Magnoliopsida</taxon>
        <taxon>Liliopsida</taxon>
        <taxon>Poales</taxon>
        <taxon>Bromeliaceae</taxon>
        <taxon>Bromelioideae</taxon>
        <taxon>Ananas</taxon>
    </lineage>
</organism>
<dbReference type="Pfam" id="PF13445">
    <property type="entry name" value="zf-RING_UBOX"/>
    <property type="match status" value="1"/>
</dbReference>
<comment type="subcellular location">
    <subcellularLocation>
        <location evidence="1">Cytoplasm</location>
    </subcellularLocation>
</comment>
<dbReference type="RefSeq" id="XP_020103335.1">
    <property type="nucleotide sequence ID" value="XM_020247746.1"/>
</dbReference>
<reference evidence="12" key="2">
    <citation type="submission" date="2025-04" db="UniProtKB">
        <authorList>
            <consortium name="RefSeq"/>
        </authorList>
    </citation>
    <scope>IDENTIFICATION</scope>
    <source>
        <tissue evidence="12">Leaf</tissue>
    </source>
</reference>
<evidence type="ECO:0000313" key="11">
    <source>
        <dbReference type="Proteomes" id="UP000515123"/>
    </source>
</evidence>
<evidence type="ECO:0000259" key="7">
    <source>
        <dbReference type="PROSITE" id="PS50897"/>
    </source>
</evidence>